<keyword evidence="6 10" id="KW-0067">ATP-binding</keyword>
<feature type="region of interest" description="Disordered" evidence="11">
    <location>
        <begin position="374"/>
        <end position="446"/>
    </location>
</feature>
<evidence type="ECO:0000313" key="13">
    <source>
        <dbReference type="Ensembl" id="ENSCSEP00000028179.1"/>
    </source>
</evidence>
<name>A0A3P8WN64_CYNSE</name>
<proteinExistence type="predicted"/>
<evidence type="ECO:0000256" key="9">
    <source>
        <dbReference type="ARBA" id="ARBA00048312"/>
    </source>
</evidence>
<reference evidence="13 14" key="1">
    <citation type="journal article" date="2014" name="Nat. Genet.">
        <title>Whole-genome sequence of a flatfish provides insights into ZW sex chromosome evolution and adaptation to a benthic lifestyle.</title>
        <authorList>
            <person name="Chen S."/>
            <person name="Zhang G."/>
            <person name="Shao C."/>
            <person name="Huang Q."/>
            <person name="Liu G."/>
            <person name="Zhang P."/>
            <person name="Song W."/>
            <person name="An N."/>
            <person name="Chalopin D."/>
            <person name="Volff J.N."/>
            <person name="Hong Y."/>
            <person name="Li Q."/>
            <person name="Sha Z."/>
            <person name="Zhou H."/>
            <person name="Xie M."/>
            <person name="Yu Q."/>
            <person name="Liu Y."/>
            <person name="Xiang H."/>
            <person name="Wang N."/>
            <person name="Wu K."/>
            <person name="Yang C."/>
            <person name="Zhou Q."/>
            <person name="Liao X."/>
            <person name="Yang L."/>
            <person name="Hu Q."/>
            <person name="Zhang J."/>
            <person name="Meng L."/>
            <person name="Jin L."/>
            <person name="Tian Y."/>
            <person name="Lian J."/>
            <person name="Yang J."/>
            <person name="Miao G."/>
            <person name="Liu S."/>
            <person name="Liang Z."/>
            <person name="Yan F."/>
            <person name="Li Y."/>
            <person name="Sun B."/>
            <person name="Zhang H."/>
            <person name="Zhang J."/>
            <person name="Zhu Y."/>
            <person name="Du M."/>
            <person name="Zhao Y."/>
            <person name="Schartl M."/>
            <person name="Tang Q."/>
            <person name="Wang J."/>
        </authorList>
    </citation>
    <scope>NUCLEOTIDE SEQUENCE</scope>
</reference>
<dbReference type="STRING" id="244447.ENSCSEP00000028179"/>
<feature type="binding site" evidence="10">
    <location>
        <position position="51"/>
    </location>
    <ligand>
        <name>ATP</name>
        <dbReference type="ChEBI" id="CHEBI:30616"/>
    </ligand>
</feature>
<protein>
    <recommendedName>
        <fullName evidence="7">Mitogen-activated protein kinase 15</fullName>
        <ecNumber evidence="1">2.7.11.24</ecNumber>
    </recommendedName>
</protein>
<evidence type="ECO:0000256" key="7">
    <source>
        <dbReference type="ARBA" id="ARBA00039797"/>
    </source>
</evidence>
<dbReference type="PROSITE" id="PS00107">
    <property type="entry name" value="PROTEIN_KINASE_ATP"/>
    <property type="match status" value="1"/>
</dbReference>
<dbReference type="CTD" id="225689"/>
<feature type="region of interest" description="Disordered" evidence="11">
    <location>
        <begin position="467"/>
        <end position="489"/>
    </location>
</feature>
<dbReference type="EC" id="2.7.11.24" evidence="1"/>
<dbReference type="SUPFAM" id="SSF56112">
    <property type="entry name" value="Protein kinase-like (PK-like)"/>
    <property type="match status" value="1"/>
</dbReference>
<dbReference type="GeneID" id="103394430"/>
<reference evidence="13" key="3">
    <citation type="submission" date="2025-09" db="UniProtKB">
        <authorList>
            <consortium name="Ensembl"/>
        </authorList>
    </citation>
    <scope>IDENTIFICATION</scope>
</reference>
<keyword evidence="2" id="KW-0723">Serine/threonine-protein kinase</keyword>
<feature type="compositionally biased region" description="Basic and acidic residues" evidence="11">
    <location>
        <begin position="374"/>
        <end position="388"/>
    </location>
</feature>
<sequence length="605" mass="68047">MSKKYESGNVSELEEHISEKYEIKRRLGKGAYGIVWKAVDKQTGEIVAVKKIFDAFRNRTDAQRTFREILFLQEFGDHPNIVKLLSVIRAQNDKDIYLVFEYMDSDLHGVIKKGSLLKDIHKRYVMYQLFKAIKYLHSGNVIHRDQKPSNVLLDTDCVVKLCDFGLARSLNQIQEDSGNPALTEYVATRWYRAPEILLGSTRYTKGVDMWSLGCILGEMLLGKALFPGTSTINQIEKIMSAIPHPSPEDILAIRSEYGSSVIQRMLLKPQVPLEELLQPSVPPDAVDLLKGLLAFNPEKRLTAEEALRHPYVARFHNPAKEPSFHYDVLLPVDDGVQLSVVQYRNKLYEMILERRTNQGMLRLIQPKDTYCISSREKPSVKDSEEKPHVTMNGDDNSDKDEKLQHDKNEEKNPVSLKHGPVNVPSQPSVEKTSPLESPGLRKTTYNPITHATNSFVRSLAAPLQCHNSTAASQKPSENATSPTDGANANTTMDQILQRGRSAPVAHNRTFSLTLNQTQNNPLVRKDEPTLSSGLHVTSACLNQRSNPQVRDSRPPPPRFSKKVFQTNCNVAAAGDPRAKLGSYSQAYGTINKTELDNLRRSRPCN</sequence>
<evidence type="ECO:0000259" key="12">
    <source>
        <dbReference type="PROSITE" id="PS50011"/>
    </source>
</evidence>
<dbReference type="RefSeq" id="XP_008329957.1">
    <property type="nucleotide sequence ID" value="XM_008331735.3"/>
</dbReference>
<keyword evidence="14" id="KW-1185">Reference proteome</keyword>
<dbReference type="GeneTree" id="ENSGT00940000159758"/>
<dbReference type="SMR" id="A0A3P8WN64"/>
<evidence type="ECO:0000256" key="5">
    <source>
        <dbReference type="ARBA" id="ARBA00022777"/>
    </source>
</evidence>
<evidence type="ECO:0000256" key="11">
    <source>
        <dbReference type="SAM" id="MobiDB-lite"/>
    </source>
</evidence>
<dbReference type="InterPro" id="IPR011009">
    <property type="entry name" value="Kinase-like_dom_sf"/>
</dbReference>
<dbReference type="GO" id="GO:0005524">
    <property type="term" value="F:ATP binding"/>
    <property type="evidence" value="ECO:0007669"/>
    <property type="project" value="UniProtKB-UniRule"/>
</dbReference>
<evidence type="ECO:0000256" key="6">
    <source>
        <dbReference type="ARBA" id="ARBA00022840"/>
    </source>
</evidence>
<dbReference type="InterPro" id="IPR050117">
    <property type="entry name" value="MAPK"/>
</dbReference>
<dbReference type="PROSITE" id="PS01351">
    <property type="entry name" value="MAPK"/>
    <property type="match status" value="1"/>
</dbReference>
<keyword evidence="4 10" id="KW-0547">Nucleotide-binding</keyword>
<dbReference type="Gene3D" id="1.10.510.10">
    <property type="entry name" value="Transferase(Phosphotransferase) domain 1"/>
    <property type="match status" value="1"/>
</dbReference>
<keyword evidence="3" id="KW-0808">Transferase</keyword>
<dbReference type="Pfam" id="PF00069">
    <property type="entry name" value="Pkinase"/>
    <property type="match status" value="1"/>
</dbReference>
<dbReference type="Gene3D" id="3.30.200.20">
    <property type="entry name" value="Phosphorylase Kinase, domain 1"/>
    <property type="match status" value="1"/>
</dbReference>
<feature type="domain" description="Protein kinase" evidence="12">
    <location>
        <begin position="21"/>
        <end position="312"/>
    </location>
</feature>
<evidence type="ECO:0000256" key="8">
    <source>
        <dbReference type="ARBA" id="ARBA00047592"/>
    </source>
</evidence>
<feature type="compositionally biased region" description="Polar residues" evidence="11">
    <location>
        <begin position="423"/>
        <end position="435"/>
    </location>
</feature>
<dbReference type="CDD" id="cd07852">
    <property type="entry name" value="STKc_MAPK15-like"/>
    <property type="match status" value="1"/>
</dbReference>
<dbReference type="Ensembl" id="ENSCSET00000028556.1">
    <property type="protein sequence ID" value="ENSCSEP00000028179.1"/>
    <property type="gene ID" value="ENSCSEG00000018008.1"/>
</dbReference>
<dbReference type="FunFam" id="1.10.510.10:FF:000238">
    <property type="entry name" value="Mitogen-activated protein kinase"/>
    <property type="match status" value="1"/>
</dbReference>
<accession>A0A3P8WN64</accession>
<evidence type="ECO:0000256" key="1">
    <source>
        <dbReference type="ARBA" id="ARBA00012411"/>
    </source>
</evidence>
<evidence type="ECO:0000256" key="10">
    <source>
        <dbReference type="PROSITE-ProRule" id="PRU10141"/>
    </source>
</evidence>
<dbReference type="AlphaFoldDB" id="A0A3P8WN64"/>
<reference evidence="13" key="2">
    <citation type="submission" date="2025-08" db="UniProtKB">
        <authorList>
            <consortium name="Ensembl"/>
        </authorList>
    </citation>
    <scope>IDENTIFICATION</scope>
</reference>
<evidence type="ECO:0000256" key="2">
    <source>
        <dbReference type="ARBA" id="ARBA00022527"/>
    </source>
</evidence>
<dbReference type="InParanoid" id="A0A3P8WN64"/>
<comment type="catalytic activity">
    <reaction evidence="9">
        <text>L-seryl-[protein] + ATP = O-phospho-L-seryl-[protein] + ADP + H(+)</text>
        <dbReference type="Rhea" id="RHEA:17989"/>
        <dbReference type="Rhea" id="RHEA-COMP:9863"/>
        <dbReference type="Rhea" id="RHEA-COMP:11604"/>
        <dbReference type="ChEBI" id="CHEBI:15378"/>
        <dbReference type="ChEBI" id="CHEBI:29999"/>
        <dbReference type="ChEBI" id="CHEBI:30616"/>
        <dbReference type="ChEBI" id="CHEBI:83421"/>
        <dbReference type="ChEBI" id="CHEBI:456216"/>
        <dbReference type="EC" id="2.7.11.24"/>
    </reaction>
</comment>
<dbReference type="FunFam" id="3.30.200.20:FF:000166">
    <property type="entry name" value="Mitogen-activated protein kinase"/>
    <property type="match status" value="1"/>
</dbReference>
<feature type="compositionally biased region" description="Basic and acidic residues" evidence="11">
    <location>
        <begin position="399"/>
        <end position="412"/>
    </location>
</feature>
<dbReference type="GO" id="GO:0106310">
    <property type="term" value="F:protein serine kinase activity"/>
    <property type="evidence" value="ECO:0007669"/>
    <property type="project" value="RHEA"/>
</dbReference>
<evidence type="ECO:0000256" key="4">
    <source>
        <dbReference type="ARBA" id="ARBA00022741"/>
    </source>
</evidence>
<evidence type="ECO:0000256" key="3">
    <source>
        <dbReference type="ARBA" id="ARBA00022679"/>
    </source>
</evidence>
<dbReference type="KEGG" id="csem:103394430"/>
<dbReference type="InterPro" id="IPR000719">
    <property type="entry name" value="Prot_kinase_dom"/>
</dbReference>
<organism evidence="13 14">
    <name type="scientific">Cynoglossus semilaevis</name>
    <name type="common">Tongue sole</name>
    <dbReference type="NCBI Taxonomy" id="244447"/>
    <lineage>
        <taxon>Eukaryota</taxon>
        <taxon>Metazoa</taxon>
        <taxon>Chordata</taxon>
        <taxon>Craniata</taxon>
        <taxon>Vertebrata</taxon>
        <taxon>Euteleostomi</taxon>
        <taxon>Actinopterygii</taxon>
        <taxon>Neopterygii</taxon>
        <taxon>Teleostei</taxon>
        <taxon>Neoteleostei</taxon>
        <taxon>Acanthomorphata</taxon>
        <taxon>Carangaria</taxon>
        <taxon>Pleuronectiformes</taxon>
        <taxon>Pleuronectoidei</taxon>
        <taxon>Cynoglossidae</taxon>
        <taxon>Cynoglossinae</taxon>
        <taxon>Cynoglossus</taxon>
    </lineage>
</organism>
<dbReference type="GO" id="GO:0004707">
    <property type="term" value="F:MAP kinase activity"/>
    <property type="evidence" value="ECO:0007669"/>
    <property type="project" value="UniProtKB-EC"/>
</dbReference>
<dbReference type="PANTHER" id="PTHR24055">
    <property type="entry name" value="MITOGEN-ACTIVATED PROTEIN KINASE"/>
    <property type="match status" value="1"/>
</dbReference>
<dbReference type="InterPro" id="IPR017441">
    <property type="entry name" value="Protein_kinase_ATP_BS"/>
</dbReference>
<dbReference type="Proteomes" id="UP000265120">
    <property type="component" value="Chromosome 18"/>
</dbReference>
<comment type="catalytic activity">
    <reaction evidence="8">
        <text>L-threonyl-[protein] + ATP = O-phospho-L-threonyl-[protein] + ADP + H(+)</text>
        <dbReference type="Rhea" id="RHEA:46608"/>
        <dbReference type="Rhea" id="RHEA-COMP:11060"/>
        <dbReference type="Rhea" id="RHEA-COMP:11605"/>
        <dbReference type="ChEBI" id="CHEBI:15378"/>
        <dbReference type="ChEBI" id="CHEBI:30013"/>
        <dbReference type="ChEBI" id="CHEBI:30616"/>
        <dbReference type="ChEBI" id="CHEBI:61977"/>
        <dbReference type="ChEBI" id="CHEBI:456216"/>
        <dbReference type="EC" id="2.7.11.24"/>
    </reaction>
</comment>
<dbReference type="InterPro" id="IPR003527">
    <property type="entry name" value="MAP_kinase_CS"/>
</dbReference>
<dbReference type="OrthoDB" id="192887at2759"/>
<dbReference type="PROSITE" id="PS50011">
    <property type="entry name" value="PROTEIN_KINASE_DOM"/>
    <property type="match status" value="1"/>
</dbReference>
<keyword evidence="5" id="KW-0418">Kinase</keyword>
<dbReference type="OMA" id="CWRETAR"/>
<evidence type="ECO:0000313" key="14">
    <source>
        <dbReference type="Proteomes" id="UP000265120"/>
    </source>
</evidence>